<dbReference type="AlphaFoldDB" id="I7LKY1"/>
<name>I7LKY1_9CLOT</name>
<gene>
    <name evidence="1" type="ORF">CAAU_2717</name>
</gene>
<dbReference type="Proteomes" id="UP000007652">
    <property type="component" value="Unassembled WGS sequence"/>
</dbReference>
<proteinExistence type="predicted"/>
<evidence type="ECO:0000313" key="2">
    <source>
        <dbReference type="Proteomes" id="UP000007652"/>
    </source>
</evidence>
<evidence type="ECO:0000313" key="1">
    <source>
        <dbReference type="EMBL" id="CCJ34800.1"/>
    </source>
</evidence>
<accession>I7LKY1</accession>
<comment type="caution">
    <text evidence="1">The sequence shown here is derived from an EMBL/GenBank/DDBJ whole genome shotgun (WGS) entry which is preliminary data.</text>
</comment>
<reference evidence="1 2" key="1">
    <citation type="journal article" date="2011" name="J. Bacteriol.">
        <title>Draft genome sequence of Caloramator australicus strain RC3T, a thermoanaerobe from the Great Artesian Basin of Australia.</title>
        <authorList>
            <person name="Ogg C.D."/>
            <person name="Patel B.K.C."/>
        </authorList>
    </citation>
    <scope>NUCLEOTIDE SEQUENCE [LARGE SCALE GENOMIC DNA]</scope>
    <source>
        <strain evidence="1 2">RC3</strain>
    </source>
</reference>
<dbReference type="EMBL" id="CAKP01000159">
    <property type="protein sequence ID" value="CCJ34800.1"/>
    <property type="molecule type" value="Genomic_DNA"/>
</dbReference>
<keyword evidence="2" id="KW-1185">Reference proteome</keyword>
<protein>
    <submittedName>
        <fullName evidence="1">Uncharacterized protein</fullName>
    </submittedName>
</protein>
<sequence length="49" mass="5524">MDYVGCKFASLNMLDPLATSFYMDYVGCKSRKIVNKTYKPSVLYGLCGM</sequence>
<organism evidence="1 2">
    <name type="scientific">Caloramator australicus RC3</name>
    <dbReference type="NCBI Taxonomy" id="857293"/>
    <lineage>
        <taxon>Bacteria</taxon>
        <taxon>Bacillati</taxon>
        <taxon>Bacillota</taxon>
        <taxon>Clostridia</taxon>
        <taxon>Eubacteriales</taxon>
        <taxon>Clostridiaceae</taxon>
        <taxon>Caloramator</taxon>
    </lineage>
</organism>